<feature type="transmembrane region" description="Helical" evidence="1">
    <location>
        <begin position="134"/>
        <end position="154"/>
    </location>
</feature>
<keyword evidence="1" id="KW-0472">Membrane</keyword>
<organism evidence="2 3">
    <name type="scientific">Rhodotorula paludigena</name>
    <dbReference type="NCBI Taxonomy" id="86838"/>
    <lineage>
        <taxon>Eukaryota</taxon>
        <taxon>Fungi</taxon>
        <taxon>Dikarya</taxon>
        <taxon>Basidiomycota</taxon>
        <taxon>Pucciniomycotina</taxon>
        <taxon>Microbotryomycetes</taxon>
        <taxon>Sporidiobolales</taxon>
        <taxon>Sporidiobolaceae</taxon>
        <taxon>Rhodotorula</taxon>
    </lineage>
</organism>
<dbReference type="Proteomes" id="UP001342314">
    <property type="component" value="Unassembled WGS sequence"/>
</dbReference>
<gene>
    <name evidence="2" type="ORF">Rhopal_007486-T1</name>
</gene>
<reference evidence="2 3" key="1">
    <citation type="submission" date="2021-12" db="EMBL/GenBank/DDBJ databases">
        <title>High titer production of polyol ester of fatty acids by Rhodotorula paludigena BS15 towards product separation-free biomass refinery.</title>
        <authorList>
            <person name="Mano J."/>
            <person name="Ono H."/>
            <person name="Tanaka T."/>
            <person name="Naito K."/>
            <person name="Sushida H."/>
            <person name="Ike M."/>
            <person name="Tokuyasu K."/>
            <person name="Kitaoka M."/>
        </authorList>
    </citation>
    <scope>NUCLEOTIDE SEQUENCE [LARGE SCALE GENOMIC DNA]</scope>
    <source>
        <strain evidence="2 3">BS15</strain>
    </source>
</reference>
<feature type="transmembrane region" description="Helical" evidence="1">
    <location>
        <begin position="189"/>
        <end position="211"/>
    </location>
</feature>
<name>A0AAV5GY30_9BASI</name>
<sequence>MSPEDFDYAPRGPFILGIPLGDLSFSAFSSKKMFDRRWHLRAERFVVYQLAMLICLAAECTATYSYAKYEDLEEHVENAFPPADLNRTNIMGFHISTIVFCVFVATIFGADFFFLLMFPRHVFPRWYQTTKKALAVFITAGVFACALGATIVIARQSATITGVPQSTIDAATELYFRPPLEYRSWAVNIAWICLIWPGFIACVASCILMFIADSYDVQHGTDPRYFGAYPGQDNKSSSTVGAGDDAAGVPLAANTAKPAAPSLSSAATTPSVAAPTMATADGSKPGSAFADHGAVHRGAQAV</sequence>
<evidence type="ECO:0000313" key="2">
    <source>
        <dbReference type="EMBL" id="GJN94406.1"/>
    </source>
</evidence>
<keyword evidence="1" id="KW-0812">Transmembrane</keyword>
<feature type="transmembrane region" description="Helical" evidence="1">
    <location>
        <begin position="90"/>
        <end position="114"/>
    </location>
</feature>
<evidence type="ECO:0000313" key="3">
    <source>
        <dbReference type="Proteomes" id="UP001342314"/>
    </source>
</evidence>
<keyword evidence="3" id="KW-1185">Reference proteome</keyword>
<dbReference type="EMBL" id="BQKY01000017">
    <property type="protein sequence ID" value="GJN94406.1"/>
    <property type="molecule type" value="Genomic_DNA"/>
</dbReference>
<protein>
    <submittedName>
        <fullName evidence="2">Uncharacterized protein</fullName>
    </submittedName>
</protein>
<proteinExistence type="predicted"/>
<keyword evidence="1" id="KW-1133">Transmembrane helix</keyword>
<comment type="caution">
    <text evidence="2">The sequence shown here is derived from an EMBL/GenBank/DDBJ whole genome shotgun (WGS) entry which is preliminary data.</text>
</comment>
<feature type="transmembrane region" description="Helical" evidence="1">
    <location>
        <begin position="46"/>
        <end position="67"/>
    </location>
</feature>
<accession>A0AAV5GY30</accession>
<evidence type="ECO:0000256" key="1">
    <source>
        <dbReference type="SAM" id="Phobius"/>
    </source>
</evidence>
<dbReference type="AlphaFoldDB" id="A0AAV5GY30"/>